<reference evidence="2" key="1">
    <citation type="journal article" date="2015" name="Nature">
        <title>Complex archaea that bridge the gap between prokaryotes and eukaryotes.</title>
        <authorList>
            <person name="Spang A."/>
            <person name="Saw J.H."/>
            <person name="Jorgensen S.L."/>
            <person name="Zaremba-Niedzwiedzka K."/>
            <person name="Martijn J."/>
            <person name="Lind A.E."/>
            <person name="van Eijk R."/>
            <person name="Schleper C."/>
            <person name="Guy L."/>
            <person name="Ettema T.J."/>
        </authorList>
    </citation>
    <scope>NUCLEOTIDE SEQUENCE</scope>
</reference>
<dbReference type="GO" id="GO:0006270">
    <property type="term" value="P:DNA replication initiation"/>
    <property type="evidence" value="ECO:0007669"/>
    <property type="project" value="InterPro"/>
</dbReference>
<dbReference type="GO" id="GO:0003688">
    <property type="term" value="F:DNA replication origin binding"/>
    <property type="evidence" value="ECO:0007669"/>
    <property type="project" value="InterPro"/>
</dbReference>
<name>A0A0F8Z7R3_9ZZZZ</name>
<accession>A0A0F8Z7R3</accession>
<dbReference type="PANTHER" id="PTHR30050:SF2">
    <property type="entry name" value="CHROMOSOMAL REPLICATION INITIATOR PROTEIN DNAA"/>
    <property type="match status" value="1"/>
</dbReference>
<dbReference type="GO" id="GO:0005886">
    <property type="term" value="C:plasma membrane"/>
    <property type="evidence" value="ECO:0007669"/>
    <property type="project" value="TreeGrafter"/>
</dbReference>
<feature type="non-terminal residue" evidence="2">
    <location>
        <position position="1"/>
    </location>
</feature>
<dbReference type="Gene3D" id="1.10.1750.10">
    <property type="match status" value="1"/>
</dbReference>
<evidence type="ECO:0000313" key="2">
    <source>
        <dbReference type="EMBL" id="KKK89768.1"/>
    </source>
</evidence>
<dbReference type="AlphaFoldDB" id="A0A0F8Z7R3"/>
<gene>
    <name evidence="2" type="ORF">LCGC14_2729780</name>
</gene>
<dbReference type="PROSITE" id="PS01008">
    <property type="entry name" value="DNAA"/>
    <property type="match status" value="1"/>
</dbReference>
<sequence length="158" mass="16990">NVHALEGALVRVLAFASLTEQPLSPDLVNRVLGSLYSDASGEAPSYSGTPTLQQIQAAVVAQFGVTPADLCSRRRNRPVVYARQAAMYLARELTPHSLATIAQSFGGRDHTTVLHAHRKVHHALSTDTPLHTKLTELQHKLTSHPSSLPTNGSPPFAC</sequence>
<evidence type="ECO:0000259" key="1">
    <source>
        <dbReference type="SMART" id="SM00760"/>
    </source>
</evidence>
<protein>
    <recommendedName>
        <fullName evidence="1">Chromosomal replication initiator DnaA C-terminal domain-containing protein</fullName>
    </recommendedName>
</protein>
<dbReference type="Gene3D" id="1.10.8.60">
    <property type="match status" value="1"/>
</dbReference>
<dbReference type="GO" id="GO:0006275">
    <property type="term" value="P:regulation of DNA replication"/>
    <property type="evidence" value="ECO:0007669"/>
    <property type="project" value="InterPro"/>
</dbReference>
<dbReference type="InterPro" id="IPR018312">
    <property type="entry name" value="Chromosome_initiator_DnaA_CS"/>
</dbReference>
<dbReference type="SUPFAM" id="SSF48295">
    <property type="entry name" value="TrpR-like"/>
    <property type="match status" value="1"/>
</dbReference>
<dbReference type="InterPro" id="IPR013159">
    <property type="entry name" value="DnaA_C"/>
</dbReference>
<comment type="caution">
    <text evidence="2">The sequence shown here is derived from an EMBL/GenBank/DDBJ whole genome shotgun (WGS) entry which is preliminary data.</text>
</comment>
<feature type="domain" description="Chromosomal replication initiator DnaA C-terminal" evidence="1">
    <location>
        <begin position="51"/>
        <end position="120"/>
    </location>
</feature>
<proteinExistence type="predicted"/>
<dbReference type="EMBL" id="LAZR01049387">
    <property type="protein sequence ID" value="KKK89768.1"/>
    <property type="molecule type" value="Genomic_DNA"/>
</dbReference>
<dbReference type="InterPro" id="IPR010921">
    <property type="entry name" value="Trp_repressor/repl_initiator"/>
</dbReference>
<dbReference type="Pfam" id="PF08299">
    <property type="entry name" value="Bac_DnaA_C"/>
    <property type="match status" value="1"/>
</dbReference>
<dbReference type="GO" id="GO:0005524">
    <property type="term" value="F:ATP binding"/>
    <property type="evidence" value="ECO:0007669"/>
    <property type="project" value="InterPro"/>
</dbReference>
<organism evidence="2">
    <name type="scientific">marine sediment metagenome</name>
    <dbReference type="NCBI Taxonomy" id="412755"/>
    <lineage>
        <taxon>unclassified sequences</taxon>
        <taxon>metagenomes</taxon>
        <taxon>ecological metagenomes</taxon>
    </lineage>
</organism>
<dbReference type="CDD" id="cd06571">
    <property type="entry name" value="Bac_DnaA_C"/>
    <property type="match status" value="1"/>
</dbReference>
<dbReference type="PANTHER" id="PTHR30050">
    <property type="entry name" value="CHROMOSOMAL REPLICATION INITIATOR PROTEIN DNAA"/>
    <property type="match status" value="1"/>
</dbReference>
<dbReference type="SMART" id="SM00760">
    <property type="entry name" value="Bac_DnaA_C"/>
    <property type="match status" value="1"/>
</dbReference>